<dbReference type="Proteomes" id="UP001501126">
    <property type="component" value="Unassembled WGS sequence"/>
</dbReference>
<keyword evidence="1" id="KW-0472">Membrane</keyword>
<evidence type="ECO:0000256" key="1">
    <source>
        <dbReference type="SAM" id="Phobius"/>
    </source>
</evidence>
<feature type="transmembrane region" description="Helical" evidence="1">
    <location>
        <begin position="124"/>
        <end position="143"/>
    </location>
</feature>
<evidence type="ECO:0000313" key="4">
    <source>
        <dbReference type="Proteomes" id="UP001501126"/>
    </source>
</evidence>
<keyword evidence="1" id="KW-1133">Transmembrane helix</keyword>
<organism evidence="3 4">
    <name type="scientific">Wandonia haliotis</name>
    <dbReference type="NCBI Taxonomy" id="574963"/>
    <lineage>
        <taxon>Bacteria</taxon>
        <taxon>Pseudomonadati</taxon>
        <taxon>Bacteroidota</taxon>
        <taxon>Flavobacteriia</taxon>
        <taxon>Flavobacteriales</taxon>
        <taxon>Crocinitomicaceae</taxon>
        <taxon>Wandonia</taxon>
    </lineage>
</organism>
<accession>A0ABP3Y1L3</accession>
<feature type="transmembrane region" description="Helical" evidence="1">
    <location>
        <begin position="96"/>
        <end position="118"/>
    </location>
</feature>
<feature type="domain" description="EamA" evidence="2">
    <location>
        <begin position="125"/>
        <end position="258"/>
    </location>
</feature>
<feature type="transmembrane region" description="Helical" evidence="1">
    <location>
        <begin position="70"/>
        <end position="89"/>
    </location>
</feature>
<keyword evidence="4" id="KW-1185">Reference proteome</keyword>
<dbReference type="InterPro" id="IPR052756">
    <property type="entry name" value="Alkyne_AA_exporter"/>
</dbReference>
<dbReference type="PANTHER" id="PTHR12715:SF4">
    <property type="entry name" value="EAMA DOMAIN-CONTAINING PROTEIN"/>
    <property type="match status" value="1"/>
</dbReference>
<comment type="caution">
    <text evidence="3">The sequence shown here is derived from an EMBL/GenBank/DDBJ whole genome shotgun (WGS) entry which is preliminary data.</text>
</comment>
<dbReference type="Gene3D" id="1.10.3730.20">
    <property type="match status" value="1"/>
</dbReference>
<keyword evidence="1" id="KW-0812">Transmembrane</keyword>
<feature type="transmembrane region" description="Helical" evidence="1">
    <location>
        <begin position="155"/>
        <end position="174"/>
    </location>
</feature>
<feature type="transmembrane region" description="Helical" evidence="1">
    <location>
        <begin position="41"/>
        <end position="58"/>
    </location>
</feature>
<dbReference type="PANTHER" id="PTHR12715">
    <property type="entry name" value="TRANSPORTER, DRUG/METABOLITE EXPORTER FAMILY"/>
    <property type="match status" value="1"/>
</dbReference>
<feature type="transmembrane region" description="Helical" evidence="1">
    <location>
        <begin position="12"/>
        <end position="29"/>
    </location>
</feature>
<name>A0ABP3Y1L3_9FLAO</name>
<dbReference type="Pfam" id="PF00892">
    <property type="entry name" value="EamA"/>
    <property type="match status" value="2"/>
</dbReference>
<proteinExistence type="predicted"/>
<evidence type="ECO:0000259" key="2">
    <source>
        <dbReference type="Pfam" id="PF00892"/>
    </source>
</evidence>
<dbReference type="InterPro" id="IPR037185">
    <property type="entry name" value="EmrE-like"/>
</dbReference>
<reference evidence="4" key="1">
    <citation type="journal article" date="2019" name="Int. J. Syst. Evol. Microbiol.">
        <title>The Global Catalogue of Microorganisms (GCM) 10K type strain sequencing project: providing services to taxonomists for standard genome sequencing and annotation.</title>
        <authorList>
            <consortium name="The Broad Institute Genomics Platform"/>
            <consortium name="The Broad Institute Genome Sequencing Center for Infectious Disease"/>
            <person name="Wu L."/>
            <person name="Ma J."/>
        </authorList>
    </citation>
    <scope>NUCLEOTIDE SEQUENCE [LARGE SCALE GENOMIC DNA]</scope>
    <source>
        <strain evidence="4">JCM 16083</strain>
    </source>
</reference>
<feature type="transmembrane region" description="Helical" evidence="1">
    <location>
        <begin position="241"/>
        <end position="259"/>
    </location>
</feature>
<dbReference type="InterPro" id="IPR000620">
    <property type="entry name" value="EamA_dom"/>
</dbReference>
<feature type="transmembrane region" description="Helical" evidence="1">
    <location>
        <begin position="216"/>
        <end position="235"/>
    </location>
</feature>
<feature type="transmembrane region" description="Helical" evidence="1">
    <location>
        <begin position="186"/>
        <end position="204"/>
    </location>
</feature>
<sequence length="267" mass="30109">MKLAPVNEITSAFYRLFFAAILFFVLSLGTRKLRYPGARKFGTIVVCGILFASDIAVWNKSIELSSATQASLLTNLAPVWVGIGAYFFLKDKPKRNFWIGTVISLVGMVILMGWEYFFELQFDAGFILAIISSLIYAFYIIASKRILNEVNVINFMFWNMLSASVFLFLLTTIFDTELSGFSTDTWWYLVLQGVVCQFIGWLCISFALKNMRANRVSVSLLLSVVFTALFAWYILSEPITTNMIIGGMIVLLGIGVTFIERKSKSII</sequence>
<protein>
    <submittedName>
        <fullName evidence="3">DMT family transporter</fullName>
    </submittedName>
</protein>
<feature type="domain" description="EamA" evidence="2">
    <location>
        <begin position="6"/>
        <end position="112"/>
    </location>
</feature>
<dbReference type="SUPFAM" id="SSF103481">
    <property type="entry name" value="Multidrug resistance efflux transporter EmrE"/>
    <property type="match status" value="2"/>
</dbReference>
<evidence type="ECO:0000313" key="3">
    <source>
        <dbReference type="EMBL" id="GAA0875486.1"/>
    </source>
</evidence>
<dbReference type="EMBL" id="BAAAFH010000011">
    <property type="protein sequence ID" value="GAA0875486.1"/>
    <property type="molecule type" value="Genomic_DNA"/>
</dbReference>
<gene>
    <name evidence="3" type="ORF">GCM10009118_18950</name>
</gene>